<dbReference type="AlphaFoldDB" id="A0A1R1YLJ8"/>
<dbReference type="Proteomes" id="UP000187429">
    <property type="component" value="Unassembled WGS sequence"/>
</dbReference>
<evidence type="ECO:0000313" key="2">
    <source>
        <dbReference type="Proteomes" id="UP000187429"/>
    </source>
</evidence>
<gene>
    <name evidence="1" type="ORF">AYI69_g2773</name>
</gene>
<comment type="caution">
    <text evidence="1">The sequence shown here is derived from an EMBL/GenBank/DDBJ whole genome shotgun (WGS) entry which is preliminary data.</text>
</comment>
<name>A0A1R1YLJ8_9FUNG</name>
<proteinExistence type="predicted"/>
<accession>A0A1R1YLJ8</accession>
<dbReference type="EMBL" id="LSSM01000838">
    <property type="protein sequence ID" value="OMJ27778.1"/>
    <property type="molecule type" value="Genomic_DNA"/>
</dbReference>
<organism evidence="1 2">
    <name type="scientific">Smittium culicis</name>
    <dbReference type="NCBI Taxonomy" id="133412"/>
    <lineage>
        <taxon>Eukaryota</taxon>
        <taxon>Fungi</taxon>
        <taxon>Fungi incertae sedis</taxon>
        <taxon>Zoopagomycota</taxon>
        <taxon>Kickxellomycotina</taxon>
        <taxon>Harpellomycetes</taxon>
        <taxon>Harpellales</taxon>
        <taxon>Legeriomycetaceae</taxon>
        <taxon>Smittium</taxon>
    </lineage>
</organism>
<protein>
    <submittedName>
        <fullName evidence="1">Uncharacterized protein</fullName>
    </submittedName>
</protein>
<keyword evidence="2" id="KW-1185">Reference proteome</keyword>
<sequence>MYIELQHFAFYQTKQLASGLPKLIFGGNIAIQHRPKKSDVSFCKHVDFDGRDFSRSVPKRNKRTQPSKRIERALEGAFTHAIKDRMDHLAVCNLFDPGRNVLLVVVNDMVGACIDGYFRLGFGRRGSNNRSAQMFA</sequence>
<evidence type="ECO:0000313" key="1">
    <source>
        <dbReference type="EMBL" id="OMJ27778.1"/>
    </source>
</evidence>
<reference evidence="2" key="1">
    <citation type="submission" date="2017-01" db="EMBL/GenBank/DDBJ databases">
        <authorList>
            <person name="Wang Y."/>
            <person name="White M."/>
            <person name="Kvist S."/>
            <person name="Moncalvo J.-M."/>
        </authorList>
    </citation>
    <scope>NUCLEOTIDE SEQUENCE [LARGE SCALE GENOMIC DNA]</scope>
    <source>
        <strain evidence="2">ID-206-W2</strain>
    </source>
</reference>